<gene>
    <name evidence="8" type="primary">ccrA</name>
    <name evidence="9" type="ORF">AWN90_07405</name>
    <name evidence="8" type="ORF">CRH09_38255</name>
</gene>
<dbReference type="InterPro" id="IPR020843">
    <property type="entry name" value="ER"/>
</dbReference>
<evidence type="ECO:0000313" key="8">
    <source>
        <dbReference type="EMBL" id="ATL71153.1"/>
    </source>
</evidence>
<dbReference type="Pfam" id="PF00107">
    <property type="entry name" value="ADH_zinc_N"/>
    <property type="match status" value="1"/>
</dbReference>
<dbReference type="InterPro" id="IPR002364">
    <property type="entry name" value="Quin_OxRdtase/zeta-crystal_CS"/>
</dbReference>
<dbReference type="GO" id="GO:0003723">
    <property type="term" value="F:RNA binding"/>
    <property type="evidence" value="ECO:0007669"/>
    <property type="project" value="UniProtKB-KW"/>
</dbReference>
<evidence type="ECO:0000256" key="3">
    <source>
        <dbReference type="ARBA" id="ARBA00022490"/>
    </source>
</evidence>
<evidence type="ECO:0000256" key="4">
    <source>
        <dbReference type="ARBA" id="ARBA00022857"/>
    </source>
</evidence>
<reference evidence="9 10" key="1">
    <citation type="submission" date="2016-04" db="EMBL/GenBank/DDBJ databases">
        <authorList>
            <person name="Evans L.H."/>
            <person name="Alamgir A."/>
            <person name="Owens N."/>
            <person name="Weber N.D."/>
            <person name="Virtaneva K."/>
            <person name="Barbian K."/>
            <person name="Babar A."/>
            <person name="Rosenke K."/>
        </authorList>
    </citation>
    <scope>NUCLEOTIDE SEQUENCE [LARGE SCALE GENOMIC DNA]</scope>
    <source>
        <strain evidence="9 10">IFM 0406</strain>
    </source>
</reference>
<feature type="domain" description="Enoyl reductase (ER)" evidence="7">
    <location>
        <begin position="32"/>
        <end position="400"/>
    </location>
</feature>
<dbReference type="SUPFAM" id="SSF51735">
    <property type="entry name" value="NAD(P)-binding Rossmann-fold domains"/>
    <property type="match status" value="1"/>
</dbReference>
<keyword evidence="4" id="KW-0521">NADP</keyword>
<organism evidence="9 10">
    <name type="scientific">Nocardia terpenica</name>
    <dbReference type="NCBI Taxonomy" id="455432"/>
    <lineage>
        <taxon>Bacteria</taxon>
        <taxon>Bacillati</taxon>
        <taxon>Actinomycetota</taxon>
        <taxon>Actinomycetes</taxon>
        <taxon>Mycobacteriales</taxon>
        <taxon>Nocardiaceae</taxon>
        <taxon>Nocardia</taxon>
    </lineage>
</organism>
<comment type="subunit">
    <text evidence="2">Homotetramer.</text>
</comment>
<dbReference type="Gene3D" id="3.90.180.10">
    <property type="entry name" value="Medium-chain alcohol dehydrogenases, catalytic domain"/>
    <property type="match status" value="2"/>
</dbReference>
<evidence type="ECO:0000256" key="6">
    <source>
        <dbReference type="ARBA" id="ARBA00022990"/>
    </source>
</evidence>
<evidence type="ECO:0000259" key="7">
    <source>
        <dbReference type="SMART" id="SM00829"/>
    </source>
</evidence>
<reference evidence="8 11" key="2">
    <citation type="submission" date="2017-10" db="EMBL/GenBank/DDBJ databases">
        <title>Comparative genomics between pathogenic Norcardia.</title>
        <authorList>
            <person name="Zeng L."/>
        </authorList>
    </citation>
    <scope>NUCLEOTIDE SEQUENCE [LARGE SCALE GENOMIC DNA]</scope>
    <source>
        <strain evidence="8 11">NC_YFY_NT001</strain>
    </source>
</reference>
<keyword evidence="10" id="KW-1185">Reference proteome</keyword>
<dbReference type="GO" id="GO:0005737">
    <property type="term" value="C:cytoplasm"/>
    <property type="evidence" value="ECO:0007669"/>
    <property type="project" value="UniProtKB-SubCell"/>
</dbReference>
<dbReference type="KEGG" id="ntp:CRH09_38255"/>
<dbReference type="SMART" id="SM00829">
    <property type="entry name" value="PKS_ER"/>
    <property type="match status" value="1"/>
</dbReference>
<comment type="subcellular location">
    <subcellularLocation>
        <location evidence="1">Cytoplasm</location>
    </subcellularLocation>
</comment>
<dbReference type="GO" id="GO:0008270">
    <property type="term" value="F:zinc ion binding"/>
    <property type="evidence" value="ECO:0007669"/>
    <property type="project" value="InterPro"/>
</dbReference>
<dbReference type="Pfam" id="PF08240">
    <property type="entry name" value="ADH_N"/>
    <property type="match status" value="1"/>
</dbReference>
<dbReference type="RefSeq" id="WP_067578837.1">
    <property type="nucleotide sequence ID" value="NZ_CP023778.1"/>
</dbReference>
<dbReference type="InterPro" id="IPR010085">
    <property type="entry name" value="Crot_CoA_red"/>
</dbReference>
<dbReference type="InterPro" id="IPR036291">
    <property type="entry name" value="NAD(P)-bd_dom_sf"/>
</dbReference>
<evidence type="ECO:0000313" key="9">
    <source>
        <dbReference type="EMBL" id="KZM69600.1"/>
    </source>
</evidence>
<dbReference type="InterPro" id="IPR013154">
    <property type="entry name" value="ADH-like_N"/>
</dbReference>
<dbReference type="GeneID" id="88363092"/>
<dbReference type="NCBIfam" id="TIGR01751">
    <property type="entry name" value="crot-CoA-red"/>
    <property type="match status" value="1"/>
</dbReference>
<keyword evidence="6" id="KW-0007">Acetylation</keyword>
<dbReference type="EMBL" id="LWGR01000019">
    <property type="protein sequence ID" value="KZM69600.1"/>
    <property type="molecule type" value="Genomic_DNA"/>
</dbReference>
<dbReference type="PROSITE" id="PS01162">
    <property type="entry name" value="QOR_ZETA_CRYSTAL"/>
    <property type="match status" value="1"/>
</dbReference>
<dbReference type="Gene3D" id="3.40.50.720">
    <property type="entry name" value="NAD(P)-binding Rossmann-like Domain"/>
    <property type="match status" value="1"/>
</dbReference>
<dbReference type="GO" id="GO:0043880">
    <property type="term" value="F:crotonyl-CoA reductase activity"/>
    <property type="evidence" value="ECO:0007669"/>
    <property type="project" value="InterPro"/>
</dbReference>
<dbReference type="OrthoDB" id="9790818at2"/>
<dbReference type="PANTHER" id="PTHR44154">
    <property type="entry name" value="QUINONE OXIDOREDUCTASE"/>
    <property type="match status" value="1"/>
</dbReference>
<dbReference type="EMBL" id="CP023778">
    <property type="protein sequence ID" value="ATL71153.1"/>
    <property type="molecule type" value="Genomic_DNA"/>
</dbReference>
<dbReference type="STRING" id="455432.AWN90_07405"/>
<dbReference type="InterPro" id="IPR051603">
    <property type="entry name" value="Zinc-ADH_QOR/CCCR"/>
</dbReference>
<dbReference type="SUPFAM" id="SSF50129">
    <property type="entry name" value="GroES-like"/>
    <property type="match status" value="1"/>
</dbReference>
<dbReference type="PANTHER" id="PTHR44154:SF1">
    <property type="entry name" value="QUINONE OXIDOREDUCTASE"/>
    <property type="match status" value="1"/>
</dbReference>
<dbReference type="InterPro" id="IPR013149">
    <property type="entry name" value="ADH-like_C"/>
</dbReference>
<dbReference type="Proteomes" id="UP000221961">
    <property type="component" value="Chromosome"/>
</dbReference>
<evidence type="ECO:0000256" key="5">
    <source>
        <dbReference type="ARBA" id="ARBA00022884"/>
    </source>
</evidence>
<keyword evidence="3" id="KW-0963">Cytoplasm</keyword>
<evidence type="ECO:0000313" key="10">
    <source>
        <dbReference type="Proteomes" id="UP000076512"/>
    </source>
</evidence>
<evidence type="ECO:0000313" key="11">
    <source>
        <dbReference type="Proteomes" id="UP000221961"/>
    </source>
</evidence>
<sequence>MKEICGLGEIPDPGVVPKYMHAAVIRPERFGQPMDAIKVEQVRTPEPGYGQVLILVMAAGVNYNNVWAALGKPIDVVAMRQRQGEPEDFHIGGSDGSGIVWATGPGVTGVQVGDEVVLSGAQWDERADDVRFGGNPIASTTMRAWGYEANYGTFAQFALAFDYQCHPKPKNLTWAESASYMLTGATAYRQLTGWHPHTVEPGDPVLIWGGSGGLGSMAIQITRARGGIPIAVVSSPERAEYCRQLGAEGTINRHDYHHWGRLPDIGDAAAYREWLGEAKRFGRAIWDVLGEARAPKIVLEHSGEATLPTSLFVCDNAGMVVLCGGTSGYNGDIDLRYLWMRQKRLQGSHYADLSQCRRITELVSAGRISPCLTQTYEFDDIATAHQVLHDNVQTKGNVAVTVNAA</sequence>
<accession>A0A164INH3</accession>
<evidence type="ECO:0000256" key="2">
    <source>
        <dbReference type="ARBA" id="ARBA00011881"/>
    </source>
</evidence>
<evidence type="ECO:0000256" key="1">
    <source>
        <dbReference type="ARBA" id="ARBA00004496"/>
    </source>
</evidence>
<dbReference type="InterPro" id="IPR011032">
    <property type="entry name" value="GroES-like_sf"/>
</dbReference>
<keyword evidence="5" id="KW-0694">RNA-binding</keyword>
<dbReference type="Proteomes" id="UP000076512">
    <property type="component" value="Unassembled WGS sequence"/>
</dbReference>
<protein>
    <submittedName>
        <fullName evidence="9">Crotonyl-CoA carboxylase/reductase</fullName>
    </submittedName>
</protein>
<name>A0A164INH3_9NOCA</name>
<dbReference type="AlphaFoldDB" id="A0A164INH3"/>
<proteinExistence type="predicted"/>